<name>A0A0B0VS81_ECOLX</name>
<dbReference type="InterPro" id="IPR009954">
    <property type="entry name" value="DUF1482"/>
</dbReference>
<dbReference type="RefSeq" id="WP_042966247.1">
    <property type="nucleotide sequence ID" value="NZ_CP013662.1"/>
</dbReference>
<dbReference type="Pfam" id="PF07358">
    <property type="entry name" value="DUF1482"/>
    <property type="match status" value="1"/>
</dbReference>
<organism evidence="1 2">
    <name type="scientific">Escherichia coli</name>
    <dbReference type="NCBI Taxonomy" id="562"/>
    <lineage>
        <taxon>Bacteria</taxon>
        <taxon>Pseudomonadati</taxon>
        <taxon>Pseudomonadota</taxon>
        <taxon>Gammaproteobacteria</taxon>
        <taxon>Enterobacterales</taxon>
        <taxon>Enterobacteriaceae</taxon>
        <taxon>Escherichia</taxon>
    </lineage>
</organism>
<evidence type="ECO:0000313" key="2">
    <source>
        <dbReference type="Proteomes" id="UP000037564"/>
    </source>
</evidence>
<dbReference type="EMBL" id="LGZN01000077">
    <property type="protein sequence ID" value="KNF63834.1"/>
    <property type="molecule type" value="Genomic_DNA"/>
</dbReference>
<reference evidence="1 2" key="1">
    <citation type="submission" date="2015-07" db="EMBL/GenBank/DDBJ databases">
        <title>Genome sequences of 64 non-O157:H7 Shiga toxin-producing Escherichia coli strains.</title>
        <authorList>
            <person name="Gonzalez-Escalona N."/>
            <person name="Toro M."/>
            <person name="Timme R."/>
            <person name="Payne J."/>
        </authorList>
    </citation>
    <scope>NUCLEOTIDE SEQUENCE [LARGE SCALE GENOMIC DNA]</scope>
    <source>
        <strain evidence="1 2">CFSAN026843</strain>
    </source>
</reference>
<comment type="caution">
    <text evidence="1">The sequence shown here is derived from an EMBL/GenBank/DDBJ whole genome shotgun (WGS) entry which is preliminary data.</text>
</comment>
<dbReference type="PATRIC" id="fig|562.7396.peg.4807"/>
<sequence>MNTATALVLTVFLNTGEPVDLVIDIYGSMKECMAAAAEQKIPGNCYPVDKVIRMDNNEIPAGLKTAP</sequence>
<gene>
    <name evidence="1" type="ORF">WR15_22800</name>
</gene>
<dbReference type="Proteomes" id="UP000037564">
    <property type="component" value="Unassembled WGS sequence"/>
</dbReference>
<protein>
    <submittedName>
        <fullName evidence="1">Uncharacterized protein</fullName>
    </submittedName>
</protein>
<proteinExistence type="predicted"/>
<dbReference type="AlphaFoldDB" id="A0A0B0VS81"/>
<accession>A0A0B0VS81</accession>
<evidence type="ECO:0000313" key="1">
    <source>
        <dbReference type="EMBL" id="KNF63834.1"/>
    </source>
</evidence>